<reference evidence="10 11" key="1">
    <citation type="submission" date="2019-10" db="EMBL/GenBank/DDBJ databases">
        <title>Complete genome sequencing of drug resistant plasmids in Kluyvera intermedia.</title>
        <authorList>
            <person name="Ke C."/>
            <person name="Jian S."/>
        </authorList>
    </citation>
    <scope>NUCLEOTIDE SEQUENCE [LARGE SCALE GENOMIC DNA]</scope>
    <source>
        <strain evidence="10 11">N2-1</strain>
    </source>
</reference>
<protein>
    <submittedName>
        <fullName evidence="10">Peptidase P60</fullName>
    </submittedName>
</protein>
<dbReference type="Gene3D" id="3.40.140.10">
    <property type="entry name" value="Cytidine Deaminase, domain 2"/>
    <property type="match status" value="1"/>
</dbReference>
<proteinExistence type="inferred from homology"/>
<dbReference type="SUPFAM" id="SSF102712">
    <property type="entry name" value="JAB1/MPN domain"/>
    <property type="match status" value="1"/>
</dbReference>
<evidence type="ECO:0000259" key="9">
    <source>
        <dbReference type="PROSITE" id="PS51935"/>
    </source>
</evidence>
<evidence type="ECO:0000256" key="2">
    <source>
        <dbReference type="ARBA" id="ARBA00022670"/>
    </source>
</evidence>
<keyword evidence="2" id="KW-0645">Protease</keyword>
<dbReference type="Gene3D" id="3.90.1720.10">
    <property type="entry name" value="endopeptidase domain like (from Nostoc punctiforme)"/>
    <property type="match status" value="1"/>
</dbReference>
<keyword evidence="11" id="KW-1185">Reference proteome</keyword>
<sequence length="245" mass="28633">MRQKTIDAIMSHAAAEYPRECCGVVAQKSRVERYFACRNLAAEPTENFHLSPEDFVAAEDWGTVIAIVHSHPDATTQPSELDKAQCDATLLPWHIVSWPEGDLRTIQPRGELPLLERPFVLGHFDCWGLVMSYFKQTHGIELHDYRVDYPWWENDYPDNFYQECWYECGFREFAGAPQPGDMVIMQVQADKWNHAGILLEGNMLLHHLYGHLSQRVPYGGYWRERTVKLLRYRECFNDEFFPLHL</sequence>
<dbReference type="SMART" id="SM00232">
    <property type="entry name" value="JAB_MPN"/>
    <property type="match status" value="1"/>
</dbReference>
<dbReference type="SUPFAM" id="SSF54001">
    <property type="entry name" value="Cysteine proteinases"/>
    <property type="match status" value="1"/>
</dbReference>
<dbReference type="Pfam" id="PF00877">
    <property type="entry name" value="NLPC_P60"/>
    <property type="match status" value="1"/>
</dbReference>
<evidence type="ECO:0000313" key="11">
    <source>
        <dbReference type="Proteomes" id="UP000344450"/>
    </source>
</evidence>
<dbReference type="InterPro" id="IPR028090">
    <property type="entry name" value="JAB_dom_prok"/>
</dbReference>
<dbReference type="InterPro" id="IPR038765">
    <property type="entry name" value="Papain-like_cys_pep_sf"/>
</dbReference>
<evidence type="ECO:0000256" key="1">
    <source>
        <dbReference type="ARBA" id="ARBA00007074"/>
    </source>
</evidence>
<dbReference type="InterPro" id="IPR000555">
    <property type="entry name" value="JAMM/MPN+_dom"/>
</dbReference>
<keyword evidence="6" id="KW-0862">Zinc</keyword>
<dbReference type="InterPro" id="IPR000064">
    <property type="entry name" value="NLP_P60_dom"/>
</dbReference>
<dbReference type="InterPro" id="IPR051929">
    <property type="entry name" value="VirAsm_ModProt"/>
</dbReference>
<dbReference type="PANTHER" id="PTHR34858:SF1">
    <property type="entry name" value="CYSO-CYSTEINE PEPTIDASE"/>
    <property type="match status" value="1"/>
</dbReference>
<dbReference type="CDD" id="cd08073">
    <property type="entry name" value="MPN_NLPC_P60"/>
    <property type="match status" value="1"/>
</dbReference>
<accession>A0ABX6DPE4</accession>
<keyword evidence="3" id="KW-0479">Metal-binding</keyword>
<dbReference type="Proteomes" id="UP000344450">
    <property type="component" value="Chromosome"/>
</dbReference>
<dbReference type="PROSITE" id="PS51935">
    <property type="entry name" value="NLPC_P60"/>
    <property type="match status" value="1"/>
</dbReference>
<keyword evidence="5" id="KW-0788">Thiol protease</keyword>
<comment type="similarity">
    <text evidence="1">Belongs to the peptidase C40 family.</text>
</comment>
<evidence type="ECO:0000259" key="8">
    <source>
        <dbReference type="PROSITE" id="PS50249"/>
    </source>
</evidence>
<dbReference type="PROSITE" id="PS50249">
    <property type="entry name" value="MPN"/>
    <property type="match status" value="1"/>
</dbReference>
<evidence type="ECO:0000256" key="7">
    <source>
        <dbReference type="ARBA" id="ARBA00023049"/>
    </source>
</evidence>
<feature type="domain" description="NlpC/P60" evidence="9">
    <location>
        <begin position="96"/>
        <end position="233"/>
    </location>
</feature>
<organism evidence="10 11">
    <name type="scientific">Kluyvera intermedia</name>
    <name type="common">Enterobacter intermedius</name>
    <dbReference type="NCBI Taxonomy" id="61648"/>
    <lineage>
        <taxon>Bacteria</taxon>
        <taxon>Pseudomonadati</taxon>
        <taxon>Pseudomonadota</taxon>
        <taxon>Gammaproteobacteria</taxon>
        <taxon>Enterobacterales</taxon>
        <taxon>Enterobacteriaceae</taxon>
        <taxon>Kluyvera</taxon>
    </lineage>
</organism>
<gene>
    <name evidence="10" type="ORF">GHC21_12520</name>
</gene>
<dbReference type="InterPro" id="IPR037518">
    <property type="entry name" value="MPN"/>
</dbReference>
<keyword evidence="4" id="KW-0378">Hydrolase</keyword>
<evidence type="ECO:0000256" key="4">
    <source>
        <dbReference type="ARBA" id="ARBA00022801"/>
    </source>
</evidence>
<dbReference type="GeneID" id="91973233"/>
<dbReference type="Pfam" id="PF14464">
    <property type="entry name" value="Prok-JAB"/>
    <property type="match status" value="1"/>
</dbReference>
<dbReference type="EMBL" id="CP045845">
    <property type="protein sequence ID" value="QGH30443.1"/>
    <property type="molecule type" value="Genomic_DNA"/>
</dbReference>
<evidence type="ECO:0000256" key="6">
    <source>
        <dbReference type="ARBA" id="ARBA00022833"/>
    </source>
</evidence>
<evidence type="ECO:0000256" key="5">
    <source>
        <dbReference type="ARBA" id="ARBA00022807"/>
    </source>
</evidence>
<feature type="domain" description="MPN" evidence="8">
    <location>
        <begin position="1"/>
        <end position="120"/>
    </location>
</feature>
<keyword evidence="7" id="KW-0482">Metalloprotease</keyword>
<dbReference type="PANTHER" id="PTHR34858">
    <property type="entry name" value="CYSO-CYSTEINE PEPTIDASE"/>
    <property type="match status" value="1"/>
</dbReference>
<name>A0ABX6DPE4_KLUIN</name>
<evidence type="ECO:0000313" key="10">
    <source>
        <dbReference type="EMBL" id="QGH30443.1"/>
    </source>
</evidence>
<evidence type="ECO:0000256" key="3">
    <source>
        <dbReference type="ARBA" id="ARBA00022723"/>
    </source>
</evidence>
<dbReference type="RefSeq" id="WP_153743088.1">
    <property type="nucleotide sequence ID" value="NZ_CP045843.1"/>
</dbReference>